<evidence type="ECO:0000313" key="2">
    <source>
        <dbReference type="EMBL" id="KAE8009297.1"/>
    </source>
</evidence>
<feature type="compositionally biased region" description="Basic and acidic residues" evidence="1">
    <location>
        <begin position="220"/>
        <end position="230"/>
    </location>
</feature>
<reference evidence="2 3" key="1">
    <citation type="submission" date="2019-06" db="EMBL/GenBank/DDBJ databases">
        <title>A chromosomal-level reference genome of Carpinus fangiana (Coryloideae, Betulaceae).</title>
        <authorList>
            <person name="Yang X."/>
            <person name="Wang Z."/>
            <person name="Zhang L."/>
            <person name="Hao G."/>
            <person name="Liu J."/>
            <person name="Yang Y."/>
        </authorList>
    </citation>
    <scope>NUCLEOTIDE SEQUENCE [LARGE SCALE GENOMIC DNA]</scope>
    <source>
        <strain evidence="2">Cfa_2016G</strain>
        <tissue evidence="2">Leaf</tissue>
    </source>
</reference>
<feature type="region of interest" description="Disordered" evidence="1">
    <location>
        <begin position="199"/>
        <end position="230"/>
    </location>
</feature>
<sequence>MVLSEDVVTGVVLVDIVSALLVLEICLRNHFLPIVLRAPMSQINLVPALRCSENEANVTIRNKGCFDAYLGSIENDGSNVFVNWVKKNHIKSHVVVYSRGCATFDVPRNIIGALAHPREFMHHVGLYMVKERGAKIANGLARAKASGAADANAAIGICGGGVCNGIYIRIVPDDDPNIRWGFGSDLIGDGPQLALLQSPPAKLVGPKRGREASEASASREFQEETRQEVG</sequence>
<proteinExistence type="predicted"/>
<dbReference type="PANTHER" id="PTHR47297:SF2">
    <property type="entry name" value="OS02G0606800 PROTEIN"/>
    <property type="match status" value="1"/>
</dbReference>
<keyword evidence="3" id="KW-1185">Reference proteome</keyword>
<name>A0A5N6QQ70_9ROSI</name>
<accession>A0A5N6QQ70</accession>
<protein>
    <submittedName>
        <fullName evidence="2">Uncharacterized protein</fullName>
    </submittedName>
</protein>
<dbReference type="OrthoDB" id="1740802at2759"/>
<dbReference type="Proteomes" id="UP000327013">
    <property type="component" value="Chromosome 2"/>
</dbReference>
<dbReference type="GO" id="GO:0019365">
    <property type="term" value="P:pyridine nucleotide salvage"/>
    <property type="evidence" value="ECO:0007669"/>
    <property type="project" value="InterPro"/>
</dbReference>
<evidence type="ECO:0000313" key="3">
    <source>
        <dbReference type="Proteomes" id="UP000327013"/>
    </source>
</evidence>
<evidence type="ECO:0000256" key="1">
    <source>
        <dbReference type="SAM" id="MobiDB-lite"/>
    </source>
</evidence>
<dbReference type="GO" id="GO:0008936">
    <property type="term" value="F:nicotinamidase activity"/>
    <property type="evidence" value="ECO:0007669"/>
    <property type="project" value="InterPro"/>
</dbReference>
<dbReference type="PANTHER" id="PTHR47297">
    <property type="match status" value="1"/>
</dbReference>
<organism evidence="2 3">
    <name type="scientific">Carpinus fangiana</name>
    <dbReference type="NCBI Taxonomy" id="176857"/>
    <lineage>
        <taxon>Eukaryota</taxon>
        <taxon>Viridiplantae</taxon>
        <taxon>Streptophyta</taxon>
        <taxon>Embryophyta</taxon>
        <taxon>Tracheophyta</taxon>
        <taxon>Spermatophyta</taxon>
        <taxon>Magnoliopsida</taxon>
        <taxon>eudicotyledons</taxon>
        <taxon>Gunneridae</taxon>
        <taxon>Pentapetalae</taxon>
        <taxon>rosids</taxon>
        <taxon>fabids</taxon>
        <taxon>Fagales</taxon>
        <taxon>Betulaceae</taxon>
        <taxon>Carpinus</taxon>
    </lineage>
</organism>
<dbReference type="AlphaFoldDB" id="A0A5N6QQ70"/>
<dbReference type="EMBL" id="CM017322">
    <property type="protein sequence ID" value="KAE8009297.1"/>
    <property type="molecule type" value="Genomic_DNA"/>
</dbReference>
<dbReference type="InterPro" id="IPR044717">
    <property type="entry name" value="NIC1"/>
</dbReference>
<gene>
    <name evidence="2" type="ORF">FH972_005744</name>
</gene>